<comment type="similarity">
    <text evidence="2">Belongs to the fimbrial protein family.</text>
</comment>
<evidence type="ECO:0000256" key="3">
    <source>
        <dbReference type="ARBA" id="ARBA00022729"/>
    </source>
</evidence>
<dbReference type="InterPro" id="IPR008966">
    <property type="entry name" value="Adhesion_dom_sf"/>
</dbReference>
<gene>
    <name evidence="6" type="ORF">DDF84_024800</name>
</gene>
<accession>A0A482IUY3</accession>
<feature type="signal peptide" evidence="5">
    <location>
        <begin position="1"/>
        <end position="23"/>
    </location>
</feature>
<organism evidence="6 7">
    <name type="scientific">Cupriavidus metallidurans</name>
    <dbReference type="NCBI Taxonomy" id="119219"/>
    <lineage>
        <taxon>Bacteria</taxon>
        <taxon>Pseudomonadati</taxon>
        <taxon>Pseudomonadota</taxon>
        <taxon>Betaproteobacteria</taxon>
        <taxon>Burkholderiales</taxon>
        <taxon>Burkholderiaceae</taxon>
        <taxon>Cupriavidus</taxon>
    </lineage>
</organism>
<keyword evidence="4" id="KW-0281">Fimbrium</keyword>
<evidence type="ECO:0000256" key="2">
    <source>
        <dbReference type="ARBA" id="ARBA00006671"/>
    </source>
</evidence>
<dbReference type="GO" id="GO:0043709">
    <property type="term" value="P:cell adhesion involved in single-species biofilm formation"/>
    <property type="evidence" value="ECO:0007669"/>
    <property type="project" value="TreeGrafter"/>
</dbReference>
<evidence type="ECO:0000256" key="4">
    <source>
        <dbReference type="ARBA" id="ARBA00023263"/>
    </source>
</evidence>
<dbReference type="AlphaFoldDB" id="A0A482IUY3"/>
<protein>
    <submittedName>
        <fullName evidence="6">Type 1 fimbrial protein</fullName>
    </submittedName>
</protein>
<dbReference type="InterPro" id="IPR039458">
    <property type="entry name" value="FimA-like"/>
</dbReference>
<proteinExistence type="inferred from homology"/>
<evidence type="ECO:0000256" key="1">
    <source>
        <dbReference type="ARBA" id="ARBA00004561"/>
    </source>
</evidence>
<dbReference type="InterPro" id="IPR050263">
    <property type="entry name" value="Bact_Fimbrial_Adh_Pro"/>
</dbReference>
<sequence>MKTKLISATIVAIAALGTQLAHAAPDGTITFTGAISATTCKINGGTAPVNFTVTMPTVSTTTLNAMDATAGRTGFRIALTGCTPATGNVHTYFEGGSTVNLGTGRLINAGSATAVEVELLNKDSSIITVGASDGVGVGLQNSKSVAITAGAANLDYYAQYHSTSAAGSGVGTVSSTVTYDISYN</sequence>
<evidence type="ECO:0000256" key="5">
    <source>
        <dbReference type="SAM" id="SignalP"/>
    </source>
</evidence>
<evidence type="ECO:0000313" key="6">
    <source>
        <dbReference type="EMBL" id="QBP12885.1"/>
    </source>
</evidence>
<dbReference type="EMBL" id="CP037901">
    <property type="protein sequence ID" value="QBP12885.1"/>
    <property type="molecule type" value="Genomic_DNA"/>
</dbReference>
<dbReference type="SUPFAM" id="SSF49401">
    <property type="entry name" value="Bacterial adhesins"/>
    <property type="match status" value="1"/>
</dbReference>
<keyword evidence="3 5" id="KW-0732">Signal</keyword>
<dbReference type="Gene3D" id="2.60.40.1090">
    <property type="entry name" value="Fimbrial-type adhesion domain"/>
    <property type="match status" value="1"/>
</dbReference>
<reference evidence="6 7" key="1">
    <citation type="submission" date="2019-03" db="EMBL/GenBank/DDBJ databases">
        <title>Comparative insights into the high quality Complete genome sequence of highly metal resistant Cupriavidus metallidurans strain BS1 isolated from a gold-copper mine.</title>
        <authorList>
            <person name="Mazhar H.S."/>
            <person name="Rensing C."/>
        </authorList>
    </citation>
    <scope>NUCLEOTIDE SEQUENCE [LARGE SCALE GENOMIC DNA]</scope>
    <source>
        <strain evidence="6 7">BS1</strain>
    </source>
</reference>
<dbReference type="Pfam" id="PF16970">
    <property type="entry name" value="FimA"/>
    <property type="match status" value="1"/>
</dbReference>
<comment type="subcellular location">
    <subcellularLocation>
        <location evidence="1">Fimbrium</location>
    </subcellularLocation>
</comment>
<dbReference type="Proteomes" id="UP000253772">
    <property type="component" value="Chromosome c2"/>
</dbReference>
<name>A0A482IUY3_9BURK</name>
<dbReference type="PANTHER" id="PTHR33420">
    <property type="entry name" value="FIMBRIAL SUBUNIT ELFA-RELATED"/>
    <property type="match status" value="1"/>
</dbReference>
<dbReference type="InterPro" id="IPR036937">
    <property type="entry name" value="Adhesion_dom_fimbrial_sf"/>
</dbReference>
<dbReference type="OrthoDB" id="8656135at2"/>
<dbReference type="RefSeq" id="WP_017512136.1">
    <property type="nucleotide sequence ID" value="NZ_CP037901.1"/>
</dbReference>
<feature type="chain" id="PRO_5019767137" evidence="5">
    <location>
        <begin position="24"/>
        <end position="184"/>
    </location>
</feature>
<evidence type="ECO:0000313" key="7">
    <source>
        <dbReference type="Proteomes" id="UP000253772"/>
    </source>
</evidence>
<dbReference type="GO" id="GO:0009289">
    <property type="term" value="C:pilus"/>
    <property type="evidence" value="ECO:0007669"/>
    <property type="project" value="UniProtKB-SubCell"/>
</dbReference>
<dbReference type="PANTHER" id="PTHR33420:SF3">
    <property type="entry name" value="FIMBRIAL SUBUNIT ELFA"/>
    <property type="match status" value="1"/>
</dbReference>